<dbReference type="Proteomes" id="UP000593567">
    <property type="component" value="Unassembled WGS sequence"/>
</dbReference>
<comment type="caution">
    <text evidence="7">The sequence shown here is derived from an EMBL/GenBank/DDBJ whole genome shotgun (WGS) entry which is preliminary data.</text>
</comment>
<evidence type="ECO:0000256" key="5">
    <source>
        <dbReference type="ARBA" id="ARBA00022917"/>
    </source>
</evidence>
<comment type="similarity">
    <text evidence="1 6">Belongs to the eukaryotic initiation factor 4E family.</text>
</comment>
<dbReference type="SUPFAM" id="SSF55418">
    <property type="entry name" value="eIF4e-like"/>
    <property type="match status" value="1"/>
</dbReference>
<dbReference type="Pfam" id="PF01652">
    <property type="entry name" value="IF4E"/>
    <property type="match status" value="1"/>
</dbReference>
<keyword evidence="8" id="KW-1185">Reference proteome</keyword>
<evidence type="ECO:0000256" key="4">
    <source>
        <dbReference type="ARBA" id="ARBA00022884"/>
    </source>
</evidence>
<keyword evidence="3" id="KW-0810">Translation regulation</keyword>
<evidence type="ECO:0000256" key="3">
    <source>
        <dbReference type="ARBA" id="ARBA00022845"/>
    </source>
</evidence>
<evidence type="ECO:0000313" key="8">
    <source>
        <dbReference type="Proteomes" id="UP000593567"/>
    </source>
</evidence>
<proteinExistence type="inferred from homology"/>
<keyword evidence="4 6" id="KW-0694">RNA-binding</keyword>
<dbReference type="PANTHER" id="PTHR11960:SF66">
    <property type="entry name" value="EUKARYOTIC TRANSLATION INITIATION FACTOR 4E TYPE 3"/>
    <property type="match status" value="1"/>
</dbReference>
<dbReference type="InterPro" id="IPR023398">
    <property type="entry name" value="TIF_eIF4e-like"/>
</dbReference>
<evidence type="ECO:0000313" key="7">
    <source>
        <dbReference type="EMBL" id="KAF6019701.1"/>
    </source>
</evidence>
<dbReference type="EMBL" id="VXIV02003214">
    <property type="protein sequence ID" value="KAF6019701.1"/>
    <property type="molecule type" value="Genomic_DNA"/>
</dbReference>
<reference evidence="7" key="1">
    <citation type="submission" date="2020-06" db="EMBL/GenBank/DDBJ databases">
        <title>Draft genome of Bugula neritina, a colonial animal packing powerful symbionts and potential medicines.</title>
        <authorList>
            <person name="Rayko M."/>
        </authorList>
    </citation>
    <scope>NUCLEOTIDE SEQUENCE [LARGE SCALE GENOMIC DNA]</scope>
    <source>
        <strain evidence="7">Kwan_BN1</strain>
    </source>
</reference>
<dbReference type="GO" id="GO:0006417">
    <property type="term" value="P:regulation of translation"/>
    <property type="evidence" value="ECO:0007669"/>
    <property type="project" value="UniProtKB-KW"/>
</dbReference>
<keyword evidence="2 6" id="KW-0396">Initiation factor</keyword>
<evidence type="ECO:0000256" key="2">
    <source>
        <dbReference type="ARBA" id="ARBA00022540"/>
    </source>
</evidence>
<keyword evidence="5 6" id="KW-0648">Protein biosynthesis</keyword>
<dbReference type="FunFam" id="3.30.760.10:FF:000007">
    <property type="entry name" value="Eukaryotic translation initiation factor 4E family member 3"/>
    <property type="match status" value="1"/>
</dbReference>
<protein>
    <recommendedName>
        <fullName evidence="9">EIF4E3</fullName>
    </recommendedName>
</protein>
<evidence type="ECO:0000256" key="6">
    <source>
        <dbReference type="RuleBase" id="RU004374"/>
    </source>
</evidence>
<dbReference type="Gene3D" id="3.30.760.10">
    <property type="entry name" value="RNA Cap, Translation Initiation Factor Eif4e"/>
    <property type="match status" value="1"/>
</dbReference>
<evidence type="ECO:0000256" key="1">
    <source>
        <dbReference type="ARBA" id="ARBA00009860"/>
    </source>
</evidence>
<dbReference type="AlphaFoldDB" id="A0A7J7J1Z3"/>
<organism evidence="7 8">
    <name type="scientific">Bugula neritina</name>
    <name type="common">Brown bryozoan</name>
    <name type="synonym">Sertularia neritina</name>
    <dbReference type="NCBI Taxonomy" id="10212"/>
    <lineage>
        <taxon>Eukaryota</taxon>
        <taxon>Metazoa</taxon>
        <taxon>Spiralia</taxon>
        <taxon>Lophotrochozoa</taxon>
        <taxon>Bryozoa</taxon>
        <taxon>Gymnolaemata</taxon>
        <taxon>Cheilostomatida</taxon>
        <taxon>Flustrina</taxon>
        <taxon>Buguloidea</taxon>
        <taxon>Bugulidae</taxon>
        <taxon>Bugula</taxon>
    </lineage>
</organism>
<dbReference type="PANTHER" id="PTHR11960">
    <property type="entry name" value="EUKARYOTIC TRANSLATION INITIATION FACTOR 4E RELATED"/>
    <property type="match status" value="1"/>
</dbReference>
<evidence type="ECO:0008006" key="9">
    <source>
        <dbReference type="Google" id="ProtNLM"/>
    </source>
</evidence>
<accession>A0A7J7J1Z3</accession>
<gene>
    <name evidence="7" type="ORF">EB796_021929</name>
</gene>
<dbReference type="GO" id="GO:0016281">
    <property type="term" value="C:eukaryotic translation initiation factor 4F complex"/>
    <property type="evidence" value="ECO:0007669"/>
    <property type="project" value="TreeGrafter"/>
</dbReference>
<dbReference type="OrthoDB" id="17977at2759"/>
<name>A0A7J7J1Z3_BUGNE</name>
<dbReference type="GO" id="GO:0003743">
    <property type="term" value="F:translation initiation factor activity"/>
    <property type="evidence" value="ECO:0007669"/>
    <property type="project" value="UniProtKB-KW"/>
</dbReference>
<dbReference type="GO" id="GO:0000340">
    <property type="term" value="F:RNA 7-methylguanosine cap binding"/>
    <property type="evidence" value="ECO:0007669"/>
    <property type="project" value="TreeGrafter"/>
</dbReference>
<sequence length="215" mass="24427">MDAERVTQKEKPIETTDLLYTTDHSNNASSVKIPDNTPKGVPLNSTWTFWIDRSTYGSSAAQYEANLQKVYTVSTVEEFWSVYNNMPEPSTVENRCSYHLMRGDRKPMWEDPAHLTGGNWKLKCAKFHSNEVWKELLLAVIGEKLSESLVEGDEIGGVSISVRDRDDVLQIWNTKSSLAGNANIHDSLTSLLPQVEFLTFFYKAFESHEAFEGRK</sequence>
<dbReference type="InterPro" id="IPR001040">
    <property type="entry name" value="TIF_eIF_4E"/>
</dbReference>